<sequence length="415" mass="43560">MAVSKLAPRAAYYLFEGGTALLHALALTLMLVFQVQVVGLTPFQLVIMGTAMEVALLLFEIPTGAVADLYSRRRSVLIGTTIIAVSLLLQGGWPYFWPTLAGQMIWGLGYTFISGAAQAWITDEIGEDHVQPVFTRATQVVLTCSVAGTVVAGLIGQIDLRLPMLVAGAGFVLLALALVAVMPEHGFRPVPKAERETWAHLGTTVRAGLNLARRRGVVRSMLWVSLLVGLSSEAVDRLWTAHVLEQFTLPSLFGLTGAAAWFSVFALVGTLVSLLASLVANRLAGRRLNAQRPAVLLAGLVVLQVAGIVGFAVLGSLWPALVAIWVRDAARVVSEPVQAAWLNREVESGVRATTLSIVSQANALGEAAGGPPMGAVAGRFGIAAGLLGCGVILAPAAGLFLGLRSHTRAEGKAVS</sequence>
<keyword evidence="4 5" id="KW-0472">Membrane</keyword>
<keyword evidence="2 5" id="KW-0812">Transmembrane</keyword>
<evidence type="ECO:0000256" key="1">
    <source>
        <dbReference type="ARBA" id="ARBA00004651"/>
    </source>
</evidence>
<protein>
    <recommendedName>
        <fullName evidence="6">Major facilitator superfamily (MFS) profile domain-containing protein</fullName>
    </recommendedName>
</protein>
<feature type="transmembrane region" description="Helical" evidence="5">
    <location>
        <begin position="12"/>
        <end position="33"/>
    </location>
</feature>
<keyword evidence="8" id="KW-1185">Reference proteome</keyword>
<evidence type="ECO:0000256" key="3">
    <source>
        <dbReference type="ARBA" id="ARBA00022989"/>
    </source>
</evidence>
<evidence type="ECO:0000259" key="6">
    <source>
        <dbReference type="PROSITE" id="PS50850"/>
    </source>
</evidence>
<dbReference type="GO" id="GO:0005886">
    <property type="term" value="C:plasma membrane"/>
    <property type="evidence" value="ECO:0007669"/>
    <property type="project" value="UniProtKB-SubCell"/>
</dbReference>
<feature type="transmembrane region" description="Helical" evidence="5">
    <location>
        <begin position="295"/>
        <end position="318"/>
    </location>
</feature>
<proteinExistence type="predicted"/>
<evidence type="ECO:0000313" key="8">
    <source>
        <dbReference type="Proteomes" id="UP000238164"/>
    </source>
</evidence>
<keyword evidence="3 5" id="KW-1133">Transmembrane helix</keyword>
<reference evidence="7 8" key="1">
    <citation type="submission" date="2018-02" db="EMBL/GenBank/DDBJ databases">
        <authorList>
            <person name="Cohen D.B."/>
            <person name="Kent A.D."/>
        </authorList>
    </citation>
    <scope>NUCLEOTIDE SEQUENCE [LARGE SCALE GENOMIC DNA]</scope>
    <source>
        <strain evidence="7">1</strain>
    </source>
</reference>
<feature type="domain" description="Major facilitator superfamily (MFS) profile" evidence="6">
    <location>
        <begin position="1"/>
        <end position="408"/>
    </location>
</feature>
<evidence type="ECO:0000313" key="7">
    <source>
        <dbReference type="EMBL" id="SPD85754.1"/>
    </source>
</evidence>
<accession>A0A2N9JED4</accession>
<feature type="transmembrane region" description="Helical" evidence="5">
    <location>
        <begin position="380"/>
        <end position="403"/>
    </location>
</feature>
<feature type="transmembrane region" description="Helical" evidence="5">
    <location>
        <begin position="76"/>
        <end position="97"/>
    </location>
</feature>
<dbReference type="InterPro" id="IPR011701">
    <property type="entry name" value="MFS"/>
</dbReference>
<dbReference type="EMBL" id="LT985188">
    <property type="protein sequence ID" value="SPD85754.1"/>
    <property type="molecule type" value="Genomic_DNA"/>
</dbReference>
<dbReference type="KEGG" id="mgg:MPLG2_0718"/>
<dbReference type="AlphaFoldDB" id="A0A2N9JED4"/>
<dbReference type="InterPro" id="IPR036259">
    <property type="entry name" value="MFS_trans_sf"/>
</dbReference>
<dbReference type="PANTHER" id="PTHR23530">
    <property type="entry name" value="TRANSPORT PROTEIN-RELATED"/>
    <property type="match status" value="1"/>
</dbReference>
<feature type="transmembrane region" description="Helical" evidence="5">
    <location>
        <begin position="259"/>
        <end position="283"/>
    </location>
</feature>
<feature type="transmembrane region" description="Helical" evidence="5">
    <location>
        <begin position="133"/>
        <end position="156"/>
    </location>
</feature>
<name>A0A2N9JED4_9ACTN</name>
<evidence type="ECO:0000256" key="2">
    <source>
        <dbReference type="ARBA" id="ARBA00022692"/>
    </source>
</evidence>
<dbReference type="Pfam" id="PF07690">
    <property type="entry name" value="MFS_1"/>
    <property type="match status" value="1"/>
</dbReference>
<evidence type="ECO:0000256" key="4">
    <source>
        <dbReference type="ARBA" id="ARBA00023136"/>
    </source>
</evidence>
<dbReference type="PANTHER" id="PTHR23530:SF1">
    <property type="entry name" value="PERMEASE, MAJOR FACILITATOR SUPERFAMILY-RELATED"/>
    <property type="match status" value="1"/>
</dbReference>
<evidence type="ECO:0000256" key="5">
    <source>
        <dbReference type="SAM" id="Phobius"/>
    </source>
</evidence>
<dbReference type="InterPro" id="IPR053160">
    <property type="entry name" value="MFS_DHA3_Transporter"/>
</dbReference>
<dbReference type="PROSITE" id="PS50850">
    <property type="entry name" value="MFS"/>
    <property type="match status" value="1"/>
</dbReference>
<dbReference type="Gene3D" id="1.20.1250.20">
    <property type="entry name" value="MFS general substrate transporter like domains"/>
    <property type="match status" value="1"/>
</dbReference>
<feature type="transmembrane region" description="Helical" evidence="5">
    <location>
        <begin position="162"/>
        <end position="182"/>
    </location>
</feature>
<gene>
    <name evidence="7" type="ORF">MPLG2_0718</name>
</gene>
<comment type="subcellular location">
    <subcellularLocation>
        <location evidence="1">Cell membrane</location>
        <topology evidence="1">Multi-pass membrane protein</topology>
    </subcellularLocation>
</comment>
<dbReference type="InterPro" id="IPR020846">
    <property type="entry name" value="MFS_dom"/>
</dbReference>
<dbReference type="SUPFAM" id="SSF103473">
    <property type="entry name" value="MFS general substrate transporter"/>
    <property type="match status" value="1"/>
</dbReference>
<dbReference type="Proteomes" id="UP000238164">
    <property type="component" value="Chromosome 1"/>
</dbReference>
<dbReference type="GO" id="GO:0022857">
    <property type="term" value="F:transmembrane transporter activity"/>
    <property type="evidence" value="ECO:0007669"/>
    <property type="project" value="InterPro"/>
</dbReference>
<organism evidence="7 8">
    <name type="scientific">Micropruina glycogenica</name>
    <dbReference type="NCBI Taxonomy" id="75385"/>
    <lineage>
        <taxon>Bacteria</taxon>
        <taxon>Bacillati</taxon>
        <taxon>Actinomycetota</taxon>
        <taxon>Actinomycetes</taxon>
        <taxon>Propionibacteriales</taxon>
        <taxon>Nocardioidaceae</taxon>
        <taxon>Micropruina</taxon>
    </lineage>
</organism>
<feature type="transmembrane region" description="Helical" evidence="5">
    <location>
        <begin position="45"/>
        <end position="69"/>
    </location>
</feature>